<organism evidence="1 2">
    <name type="scientific">Saxophila tyrrhenica</name>
    <dbReference type="NCBI Taxonomy" id="1690608"/>
    <lineage>
        <taxon>Eukaryota</taxon>
        <taxon>Fungi</taxon>
        <taxon>Dikarya</taxon>
        <taxon>Ascomycota</taxon>
        <taxon>Pezizomycotina</taxon>
        <taxon>Dothideomycetes</taxon>
        <taxon>Dothideomycetidae</taxon>
        <taxon>Mycosphaerellales</taxon>
        <taxon>Extremaceae</taxon>
        <taxon>Saxophila</taxon>
    </lineage>
</organism>
<evidence type="ECO:0000313" key="2">
    <source>
        <dbReference type="Proteomes" id="UP001337655"/>
    </source>
</evidence>
<dbReference type="GeneID" id="89929073"/>
<dbReference type="EMBL" id="JAVRRT010000012">
    <property type="protein sequence ID" value="KAK5167008.1"/>
    <property type="molecule type" value="Genomic_DNA"/>
</dbReference>
<evidence type="ECO:0000313" key="1">
    <source>
        <dbReference type="EMBL" id="KAK5167008.1"/>
    </source>
</evidence>
<protein>
    <submittedName>
        <fullName evidence="1">Uncharacterized protein</fullName>
    </submittedName>
</protein>
<sequence>MASSVDQSSSTDWILPSMPPYAHQPGIQFVGTEWILPSMPPYIHVYVHVRLGLLDLPLEIQLLIYQYCFLDHVVWAKSSWQPVKHSAGLLQTCHHIRNEATKYMFAGATLGLNISRSNNRQGLVPYDHFLLNGASYDQICATPQEYLHRFEKIVLRVPRPSDQHMVDHWYAVWPVIYRISLAILPFQTLSIKLCVGRLSTILMDKIPRFHDRPGKMPWLRRTIYYDLEGVIQAPELYTSSAYKAKARQRIKRFREVQNRAQLQWENILTIIEELQNTTRQKLSRNVTQWKSGTRTVRVSNARTLEEIINRARTIANDDDTGPDMWFHCYGRGGALIYHPE</sequence>
<proteinExistence type="predicted"/>
<dbReference type="AlphaFoldDB" id="A0AAV9P6Y7"/>
<keyword evidence="2" id="KW-1185">Reference proteome</keyword>
<dbReference type="Proteomes" id="UP001337655">
    <property type="component" value="Unassembled WGS sequence"/>
</dbReference>
<comment type="caution">
    <text evidence="1">The sequence shown here is derived from an EMBL/GenBank/DDBJ whole genome shotgun (WGS) entry which is preliminary data.</text>
</comment>
<name>A0AAV9P6Y7_9PEZI</name>
<reference evidence="1 2" key="1">
    <citation type="submission" date="2023-08" db="EMBL/GenBank/DDBJ databases">
        <title>Black Yeasts Isolated from many extreme environments.</title>
        <authorList>
            <person name="Coleine C."/>
            <person name="Stajich J.E."/>
            <person name="Selbmann L."/>
        </authorList>
    </citation>
    <scope>NUCLEOTIDE SEQUENCE [LARGE SCALE GENOMIC DNA]</scope>
    <source>
        <strain evidence="1 2">CCFEE 5935</strain>
    </source>
</reference>
<dbReference type="RefSeq" id="XP_064656816.1">
    <property type="nucleotide sequence ID" value="XM_064804974.1"/>
</dbReference>
<gene>
    <name evidence="1" type="ORF">LTR77_007737</name>
</gene>
<accession>A0AAV9P6Y7</accession>